<evidence type="ECO:0000256" key="1">
    <source>
        <dbReference type="ARBA" id="ARBA00022801"/>
    </source>
</evidence>
<dbReference type="GO" id="GO:0016491">
    <property type="term" value="F:oxidoreductase activity"/>
    <property type="evidence" value="ECO:0007669"/>
    <property type="project" value="UniProtKB-KW"/>
</dbReference>
<keyword evidence="5" id="KW-1185">Reference proteome</keyword>
<keyword evidence="2" id="KW-0175">Coiled coil</keyword>
<dbReference type="SMART" id="SM00047">
    <property type="entry name" value="LYZ2"/>
    <property type="match status" value="1"/>
</dbReference>
<dbReference type="GO" id="GO:0016740">
    <property type="term" value="F:transferase activity"/>
    <property type="evidence" value="ECO:0007669"/>
    <property type="project" value="UniProtKB-KW"/>
</dbReference>
<dbReference type="PRINTS" id="PR01002">
    <property type="entry name" value="FLGFLGJ"/>
</dbReference>
<protein>
    <submittedName>
        <fullName evidence="4">Glycoside hydrolase family 73 protein</fullName>
    </submittedName>
</protein>
<dbReference type="Pfam" id="PF01832">
    <property type="entry name" value="Glucosaminidase"/>
    <property type="match status" value="1"/>
</dbReference>
<dbReference type="GO" id="GO:0016787">
    <property type="term" value="F:hydrolase activity"/>
    <property type="evidence" value="ECO:0007669"/>
    <property type="project" value="UniProtKB-KW"/>
</dbReference>
<evidence type="ECO:0000256" key="2">
    <source>
        <dbReference type="SAM" id="Coils"/>
    </source>
</evidence>
<feature type="domain" description="Mannosyl-glycoprotein endo-beta-N-acetylglucosamidase-like" evidence="3">
    <location>
        <begin position="2"/>
        <end position="152"/>
    </location>
</feature>
<dbReference type="PANTHER" id="PTHR33308:SF10">
    <property type="entry name" value="EXO-GLUCOSAMINIDASE LYTG"/>
    <property type="match status" value="1"/>
</dbReference>
<dbReference type="Gene3D" id="4.10.80.30">
    <property type="entry name" value="DNA polymerase, domain 6"/>
    <property type="match status" value="1"/>
</dbReference>
<proteinExistence type="predicted"/>
<comment type="caution">
    <text evidence="4">The sequence shown here is derived from an EMBL/GenBank/DDBJ whole genome shotgun (WGS) entry which is preliminary data.</text>
</comment>
<feature type="coiled-coil region" evidence="2">
    <location>
        <begin position="166"/>
        <end position="193"/>
    </location>
</feature>
<dbReference type="InterPro" id="IPR051056">
    <property type="entry name" value="Glycosyl_Hydrolase_73"/>
</dbReference>
<accession>A0ABU6GIN7</accession>
<dbReference type="RefSeq" id="WP_326086280.1">
    <property type="nucleotide sequence ID" value="NZ_JARLKZ010000004.1"/>
</dbReference>
<keyword evidence="4" id="KW-0808">Transferase</keyword>
<dbReference type="Gene3D" id="1.10.530.10">
    <property type="match status" value="1"/>
</dbReference>
<dbReference type="EMBL" id="JARLKZ010000004">
    <property type="protein sequence ID" value="MEC0239249.1"/>
    <property type="molecule type" value="Genomic_DNA"/>
</dbReference>
<organism evidence="4 5">
    <name type="scientific">Paenibacillus dokdonensis</name>
    <dbReference type="NCBI Taxonomy" id="2567944"/>
    <lineage>
        <taxon>Bacteria</taxon>
        <taxon>Bacillati</taxon>
        <taxon>Bacillota</taxon>
        <taxon>Bacilli</taxon>
        <taxon>Bacillales</taxon>
        <taxon>Paenibacillaceae</taxon>
        <taxon>Paenibacillus</taxon>
    </lineage>
</organism>
<dbReference type="Proteomes" id="UP001344632">
    <property type="component" value="Unassembled WGS sequence"/>
</dbReference>
<dbReference type="PANTHER" id="PTHR33308">
    <property type="entry name" value="PEPTIDOGLYCAN HYDROLASE FLGJ"/>
    <property type="match status" value="1"/>
</dbReference>
<keyword evidence="1 4" id="KW-0378">Hydrolase</keyword>
<evidence type="ECO:0000313" key="4">
    <source>
        <dbReference type="EMBL" id="MEC0239249.1"/>
    </source>
</evidence>
<reference evidence="4 5" key="1">
    <citation type="submission" date="2023-03" db="EMBL/GenBank/DDBJ databases">
        <title>Bacillus Genome Sequencing.</title>
        <authorList>
            <person name="Dunlap C."/>
        </authorList>
    </citation>
    <scope>NUCLEOTIDE SEQUENCE [LARGE SCALE GENOMIC DNA]</scope>
    <source>
        <strain evidence="4 5">BD-525</strain>
    </source>
</reference>
<sequence>MNKNNFITSIAPCAVSDMQRTGIPASLTIGQAILESNWGTSGLTQQANNLFGIKGRGPAGSVDMPTTEYVKGKPVKVNASFRKYHFWTESVADHSELLLKGTRDNPTRYHGVLHADYKTAAKEVWKGGYATDPQYPKKLIAIMETCNLTQYDTTDKYKGDEDSMQVAELQQQLQVMQKRVDDLEGQLSRLTVKDQMQTPAWAESAVQSATSAGLIDTPVLGSFDFYRMLAVLQRLKLL</sequence>
<evidence type="ECO:0000313" key="5">
    <source>
        <dbReference type="Proteomes" id="UP001344632"/>
    </source>
</evidence>
<dbReference type="InterPro" id="IPR002901">
    <property type="entry name" value="MGlyc_endo_b_GlcNAc-like_dom"/>
</dbReference>
<evidence type="ECO:0000259" key="3">
    <source>
        <dbReference type="SMART" id="SM00047"/>
    </source>
</evidence>
<gene>
    <name evidence="4" type="ORF">P4H66_05185</name>
</gene>
<name>A0ABU6GIN7_9BACL</name>
<keyword evidence="4" id="KW-0560">Oxidoreductase</keyword>